<dbReference type="InterPro" id="IPR012674">
    <property type="entry name" value="Calycin"/>
</dbReference>
<dbReference type="EMBL" id="JXKG01000020">
    <property type="protein sequence ID" value="OJG14330.1"/>
    <property type="molecule type" value="Genomic_DNA"/>
</dbReference>
<accession>A0A1L8R3I5</accession>
<evidence type="ECO:0000313" key="2">
    <source>
        <dbReference type="Proteomes" id="UP000182835"/>
    </source>
</evidence>
<dbReference type="Proteomes" id="UP000182835">
    <property type="component" value="Unassembled WGS sequence"/>
</dbReference>
<dbReference type="SUPFAM" id="SSF50814">
    <property type="entry name" value="Lipocalins"/>
    <property type="match status" value="1"/>
</dbReference>
<sequence>MEDTTMDLKNGVPVSIHLKTKVKQHHEVQDFSFELPGQLVTIGDKLYIRYQEVQENGEKIPVIIKIMPDGTVQLTRSGEMRLRLKFDYKKKLETSYTTPYGVMYFGTFTRNLHISLKDRPTSGTIFIDYDLYMADERVGEYQISLDFTA</sequence>
<dbReference type="STRING" id="317010.RU96_GL001247"/>
<evidence type="ECO:0008006" key="3">
    <source>
        <dbReference type="Google" id="ProtNLM"/>
    </source>
</evidence>
<dbReference type="Gene3D" id="2.40.128.20">
    <property type="match status" value="1"/>
</dbReference>
<proteinExistence type="predicted"/>
<dbReference type="InterPro" id="IPR015231">
    <property type="entry name" value="DUF1934"/>
</dbReference>
<comment type="caution">
    <text evidence="1">The sequence shown here is derived from an EMBL/GenBank/DDBJ whole genome shotgun (WGS) entry which is preliminary data.</text>
</comment>
<evidence type="ECO:0000313" key="1">
    <source>
        <dbReference type="EMBL" id="OJG14330.1"/>
    </source>
</evidence>
<protein>
    <recommendedName>
        <fullName evidence="3">DUF1934 domain-containing protein</fullName>
    </recommendedName>
</protein>
<gene>
    <name evidence="1" type="ORF">RU96_GL001247</name>
</gene>
<organism evidence="1 2">
    <name type="scientific">Enterococcus canintestini</name>
    <dbReference type="NCBI Taxonomy" id="317010"/>
    <lineage>
        <taxon>Bacteria</taxon>
        <taxon>Bacillati</taxon>
        <taxon>Bacillota</taxon>
        <taxon>Bacilli</taxon>
        <taxon>Lactobacillales</taxon>
        <taxon>Enterococcaceae</taxon>
        <taxon>Enterococcus</taxon>
    </lineage>
</organism>
<reference evidence="1 2" key="1">
    <citation type="submission" date="2014-12" db="EMBL/GenBank/DDBJ databases">
        <title>Draft genome sequences of 29 type strains of Enterococci.</title>
        <authorList>
            <person name="Zhong Z."/>
            <person name="Sun Z."/>
            <person name="Liu W."/>
            <person name="Zhang W."/>
            <person name="Zhang H."/>
        </authorList>
    </citation>
    <scope>NUCLEOTIDE SEQUENCE [LARGE SCALE GENOMIC DNA]</scope>
    <source>
        <strain evidence="1 2">DSM 21207</strain>
    </source>
</reference>
<name>A0A1L8R3I5_9ENTE</name>
<dbReference type="AlphaFoldDB" id="A0A1L8R3I5"/>
<dbReference type="Pfam" id="PF09148">
    <property type="entry name" value="DUF1934"/>
    <property type="match status" value="1"/>
</dbReference>